<dbReference type="EMBL" id="AP001633">
    <property type="protein sequence ID" value="BAA94237.1"/>
    <property type="molecule type" value="Genomic_DNA"/>
</dbReference>
<reference evidence="3" key="1">
    <citation type="journal article" date="2005" name="Nature">
        <title>The map-based sequence of the rice genome.</title>
        <authorList>
            <consortium name="International rice genome sequencing project (IRGSP)"/>
            <person name="Matsumoto T."/>
            <person name="Wu J."/>
            <person name="Kanamori H."/>
            <person name="Katayose Y."/>
            <person name="Fujisawa M."/>
            <person name="Namiki N."/>
            <person name="Mizuno H."/>
            <person name="Yamamoto K."/>
            <person name="Antonio B.A."/>
            <person name="Baba T."/>
            <person name="Sakata K."/>
            <person name="Nagamura Y."/>
            <person name="Aoki H."/>
            <person name="Arikawa K."/>
            <person name="Arita K."/>
            <person name="Bito T."/>
            <person name="Chiden Y."/>
            <person name="Fujitsuka N."/>
            <person name="Fukunaka R."/>
            <person name="Hamada M."/>
            <person name="Harada C."/>
            <person name="Hayashi A."/>
            <person name="Hijishita S."/>
            <person name="Honda M."/>
            <person name="Hosokawa S."/>
            <person name="Ichikawa Y."/>
            <person name="Idonuma A."/>
            <person name="Iijima M."/>
            <person name="Ikeda M."/>
            <person name="Ikeno M."/>
            <person name="Ito K."/>
            <person name="Ito S."/>
            <person name="Ito T."/>
            <person name="Ito Y."/>
            <person name="Ito Y."/>
            <person name="Iwabuchi A."/>
            <person name="Kamiya K."/>
            <person name="Karasawa W."/>
            <person name="Kurita K."/>
            <person name="Katagiri S."/>
            <person name="Kikuta A."/>
            <person name="Kobayashi H."/>
            <person name="Kobayashi N."/>
            <person name="Machita K."/>
            <person name="Maehara T."/>
            <person name="Masukawa M."/>
            <person name="Mizubayashi T."/>
            <person name="Mukai Y."/>
            <person name="Nagasaki H."/>
            <person name="Nagata Y."/>
            <person name="Naito S."/>
            <person name="Nakashima M."/>
            <person name="Nakama Y."/>
            <person name="Nakamichi Y."/>
            <person name="Nakamura M."/>
            <person name="Meguro A."/>
            <person name="Negishi M."/>
            <person name="Ohta I."/>
            <person name="Ohta T."/>
            <person name="Okamoto M."/>
            <person name="Ono N."/>
            <person name="Saji S."/>
            <person name="Sakaguchi M."/>
            <person name="Sakai K."/>
            <person name="Shibata M."/>
            <person name="Shimokawa T."/>
            <person name="Song J."/>
            <person name="Takazaki Y."/>
            <person name="Terasawa K."/>
            <person name="Tsugane M."/>
            <person name="Tsuji K."/>
            <person name="Ueda S."/>
            <person name="Waki K."/>
            <person name="Yamagata H."/>
            <person name="Yamamoto M."/>
            <person name="Yamamoto S."/>
            <person name="Yamane H."/>
            <person name="Yoshiki S."/>
            <person name="Yoshihara R."/>
            <person name="Yukawa K."/>
            <person name="Zhong H."/>
            <person name="Yano M."/>
            <person name="Yuan Q."/>
            <person name="Ouyang S."/>
            <person name="Liu J."/>
            <person name="Jones K.M."/>
            <person name="Gansberger K."/>
            <person name="Moffat K."/>
            <person name="Hill J."/>
            <person name="Bera J."/>
            <person name="Fadrosh D."/>
            <person name="Jin S."/>
            <person name="Johri S."/>
            <person name="Kim M."/>
            <person name="Overton L."/>
            <person name="Reardon M."/>
            <person name="Tsitrin T."/>
            <person name="Vuong H."/>
            <person name="Weaver B."/>
            <person name="Ciecko A."/>
            <person name="Tallon L."/>
            <person name="Jackson J."/>
            <person name="Pai G."/>
            <person name="Aken S.V."/>
            <person name="Utterback T."/>
            <person name="Reidmuller S."/>
            <person name="Feldblyum T."/>
            <person name="Hsiao J."/>
            <person name="Zismann V."/>
            <person name="Iobst S."/>
            <person name="de Vazeille A.R."/>
            <person name="Buell C.R."/>
            <person name="Ying K."/>
            <person name="Li Y."/>
            <person name="Lu T."/>
            <person name="Huang Y."/>
            <person name="Zhao Q."/>
            <person name="Feng Q."/>
            <person name="Zhang L."/>
            <person name="Zhu J."/>
            <person name="Weng Q."/>
            <person name="Mu J."/>
            <person name="Lu Y."/>
            <person name="Fan D."/>
            <person name="Liu Y."/>
            <person name="Guan J."/>
            <person name="Zhang Y."/>
            <person name="Yu S."/>
            <person name="Liu X."/>
            <person name="Zhang Y."/>
            <person name="Hong G."/>
            <person name="Han B."/>
            <person name="Choisne N."/>
            <person name="Demange N."/>
            <person name="Orjeda G."/>
            <person name="Samain S."/>
            <person name="Cattolico L."/>
            <person name="Pelletier E."/>
            <person name="Couloux A."/>
            <person name="Segurens B."/>
            <person name="Wincker P."/>
            <person name="D'Hont A."/>
            <person name="Scarpelli C."/>
            <person name="Weissenbach J."/>
            <person name="Salanoubat M."/>
            <person name="Quetier F."/>
            <person name="Yu Y."/>
            <person name="Kim H.R."/>
            <person name="Rambo T."/>
            <person name="Currie J."/>
            <person name="Collura K."/>
            <person name="Luo M."/>
            <person name="Yang T."/>
            <person name="Ammiraju J.S.S."/>
            <person name="Engler F."/>
            <person name="Soderlund C."/>
            <person name="Wing R.A."/>
            <person name="Palmer L.E."/>
            <person name="de la Bastide M."/>
            <person name="Spiegel L."/>
            <person name="Nascimento L."/>
            <person name="Zutavern T."/>
            <person name="O'Shaughnessy A."/>
            <person name="Dike S."/>
            <person name="Dedhia N."/>
            <person name="Preston R."/>
            <person name="Balija V."/>
            <person name="McCombie W.R."/>
            <person name="Chow T."/>
            <person name="Chen H."/>
            <person name="Chung M."/>
            <person name="Chen C."/>
            <person name="Shaw J."/>
            <person name="Wu H."/>
            <person name="Hsiao K."/>
            <person name="Chao Y."/>
            <person name="Chu M."/>
            <person name="Cheng C."/>
            <person name="Hour A."/>
            <person name="Lee P."/>
            <person name="Lin S."/>
            <person name="Lin Y."/>
            <person name="Liou J."/>
            <person name="Liu S."/>
            <person name="Hsing Y."/>
            <person name="Raghuvanshi S."/>
            <person name="Mohanty A."/>
            <person name="Bharti A.K."/>
            <person name="Gaur A."/>
            <person name="Gupta V."/>
            <person name="Kumar D."/>
            <person name="Ravi V."/>
            <person name="Vij S."/>
            <person name="Kapur A."/>
            <person name="Khurana P."/>
            <person name="Khurana P."/>
            <person name="Khurana J.P."/>
            <person name="Tyagi A.K."/>
            <person name="Gaikwad K."/>
            <person name="Singh A."/>
            <person name="Dalal V."/>
            <person name="Srivastava S."/>
            <person name="Dixit A."/>
            <person name="Pal A.K."/>
            <person name="Ghazi I.A."/>
            <person name="Yadav M."/>
            <person name="Pandit A."/>
            <person name="Bhargava A."/>
            <person name="Sureshbabu K."/>
            <person name="Batra K."/>
            <person name="Sharma T.R."/>
            <person name="Mohapatra T."/>
            <person name="Singh N.K."/>
            <person name="Messing J."/>
            <person name="Nelson A.B."/>
            <person name="Fuks G."/>
            <person name="Kavchok S."/>
            <person name="Keizer G."/>
            <person name="Linton E."/>
            <person name="Llaca V."/>
            <person name="Song R."/>
            <person name="Tanyolac B."/>
            <person name="Young S."/>
            <person name="Ho-Il K."/>
            <person name="Hahn J.H."/>
            <person name="Sangsakoo G."/>
            <person name="Vanavichit A."/>
            <person name="de Mattos Luiz.A.T."/>
            <person name="Zimmer P.D."/>
            <person name="Malone G."/>
            <person name="Dellagostin O."/>
            <person name="de Oliveira A.C."/>
            <person name="Bevan M."/>
            <person name="Bancroft I."/>
            <person name="Minx P."/>
            <person name="Cordum H."/>
            <person name="Wilson R."/>
            <person name="Cheng Z."/>
            <person name="Jin W."/>
            <person name="Jiang J."/>
            <person name="Leong S.A."/>
            <person name="Iwama H."/>
            <person name="Gojobori T."/>
            <person name="Itoh T."/>
            <person name="Niimura Y."/>
            <person name="Fujii Y."/>
            <person name="Habara T."/>
            <person name="Sakai H."/>
            <person name="Sato Y."/>
            <person name="Wilson G."/>
            <person name="Kumar K."/>
            <person name="McCouch S."/>
            <person name="Juretic N."/>
            <person name="Hoen D."/>
            <person name="Wright S."/>
            <person name="Bruskiewich R."/>
            <person name="Bureau T."/>
            <person name="Miyao A."/>
            <person name="Hirochika H."/>
            <person name="Nishikawa T."/>
            <person name="Kadowaki K."/>
            <person name="Sugiura M."/>
            <person name="Burr B."/>
            <person name="Sasaki T."/>
        </authorList>
    </citation>
    <scope>NUCLEOTIDE SEQUENCE [LARGE SCALE GENOMIC DNA]</scope>
    <source>
        <strain evidence="3">cv. Nipponbare</strain>
    </source>
</reference>
<evidence type="ECO:0000313" key="3">
    <source>
        <dbReference type="Proteomes" id="UP000000763"/>
    </source>
</evidence>
<feature type="compositionally biased region" description="Basic residues" evidence="1">
    <location>
        <begin position="52"/>
        <end position="64"/>
    </location>
</feature>
<feature type="compositionally biased region" description="Polar residues" evidence="1">
    <location>
        <begin position="81"/>
        <end position="93"/>
    </location>
</feature>
<name>Q7F6Q5_ORYSJ</name>
<reference evidence="3" key="2">
    <citation type="journal article" date="2008" name="Nucleic Acids Res.">
        <title>The rice annotation project database (RAP-DB): 2008 update.</title>
        <authorList>
            <consortium name="The rice annotation project (RAP)"/>
        </authorList>
    </citation>
    <scope>GENOME REANNOTATION</scope>
    <source>
        <strain evidence="3">cv. Nipponbare</strain>
    </source>
</reference>
<feature type="compositionally biased region" description="Pro residues" evidence="1">
    <location>
        <begin position="1"/>
        <end position="15"/>
    </location>
</feature>
<sequence>MPPPLAPAPFLPPSAPVLLSSGPCGGDGVLRTEQRRRQIRRSGGGRTAAVGGRRRGGRWGRRDRRAPSGRIGGSVAGELQATRSGAAWQSSSRQPDRGRRGRRALGGRIGGGVAGELWEASPLSSRRQIEKAEAVARDELGVAQAAEGRPAVLGGGMHPRLPPPLSHAVAARRGRRRRAPRLAVDRAARAARFVDLLPICV</sequence>
<dbReference type="Proteomes" id="UP000000763">
    <property type="component" value="Chromosome 1"/>
</dbReference>
<gene>
    <name evidence="2" type="ORF">P0515G01.14</name>
</gene>
<protein>
    <submittedName>
        <fullName evidence="2">Uncharacterized protein</fullName>
    </submittedName>
</protein>
<accession>Q7F6Q5</accession>
<proteinExistence type="predicted"/>
<feature type="region of interest" description="Disordered" evidence="1">
    <location>
        <begin position="1"/>
        <end position="106"/>
    </location>
</feature>
<evidence type="ECO:0000256" key="1">
    <source>
        <dbReference type="SAM" id="MobiDB-lite"/>
    </source>
</evidence>
<dbReference type="AlphaFoldDB" id="Q7F6Q5"/>
<evidence type="ECO:0000313" key="2">
    <source>
        <dbReference type="EMBL" id="BAA94237.1"/>
    </source>
</evidence>
<organism evidence="2 3">
    <name type="scientific">Oryza sativa subsp. japonica</name>
    <name type="common">Rice</name>
    <dbReference type="NCBI Taxonomy" id="39947"/>
    <lineage>
        <taxon>Eukaryota</taxon>
        <taxon>Viridiplantae</taxon>
        <taxon>Streptophyta</taxon>
        <taxon>Embryophyta</taxon>
        <taxon>Tracheophyta</taxon>
        <taxon>Spermatophyta</taxon>
        <taxon>Magnoliopsida</taxon>
        <taxon>Liliopsida</taxon>
        <taxon>Poales</taxon>
        <taxon>Poaceae</taxon>
        <taxon>BOP clade</taxon>
        <taxon>Oryzoideae</taxon>
        <taxon>Oryzeae</taxon>
        <taxon>Oryzinae</taxon>
        <taxon>Oryza</taxon>
        <taxon>Oryza sativa</taxon>
    </lineage>
</organism>